<keyword evidence="1 2" id="KW-0732">Signal</keyword>
<dbReference type="EMBL" id="LQXD01000179">
    <property type="protein sequence ID" value="OIJ07244.1"/>
    <property type="molecule type" value="Genomic_DNA"/>
</dbReference>
<reference evidence="5 6" key="2">
    <citation type="journal article" date="2017" name="Genome Announc.">
        <title>Draft Genome Sequences of Four Alkaliphilic Bacteria Belonging to the Anaerobacillus Genus.</title>
        <authorList>
            <person name="Bassil N.M."/>
            <person name="Lloyd J.R."/>
        </authorList>
    </citation>
    <scope>NUCLEOTIDE SEQUENCE [LARGE SCALE GENOMIC DNA]</scope>
    <source>
        <strain evidence="5 6">NB2006</strain>
    </source>
</reference>
<keyword evidence="2 4" id="KW-0378">Hydrolase</keyword>
<dbReference type="KEGG" id="aia:AWH56_005655"/>
<feature type="domain" description="SLH" evidence="3">
    <location>
        <begin position="54"/>
        <end position="117"/>
    </location>
</feature>
<dbReference type="GO" id="GO:0000166">
    <property type="term" value="F:nucleotide binding"/>
    <property type="evidence" value="ECO:0007669"/>
    <property type="project" value="UniProtKB-KW"/>
</dbReference>
<reference evidence="4 6" key="1">
    <citation type="submission" date="2016-10" db="EMBL/GenBank/DDBJ databases">
        <title>Draft genome sequences of four alkaliphilic bacteria belonging to the Anaerobacillus genus.</title>
        <authorList>
            <person name="Bassil N.M."/>
            <person name="Lloyd J.R."/>
        </authorList>
    </citation>
    <scope>NUCLEOTIDE SEQUENCE [LARGE SCALE GENOMIC DNA]</scope>
    <source>
        <strain evidence="4 6">NB2006</strain>
    </source>
</reference>
<name>A0A1S2L4J6_9BACI</name>
<dbReference type="PANTHER" id="PTHR11575:SF24">
    <property type="entry name" value="5'-NUCLEOTIDASE"/>
    <property type="match status" value="1"/>
</dbReference>
<feature type="signal peptide" evidence="2">
    <location>
        <begin position="1"/>
        <end position="20"/>
    </location>
</feature>
<dbReference type="PRINTS" id="PR01607">
    <property type="entry name" value="APYRASEFAMLY"/>
</dbReference>
<feature type="chain" id="PRO_5039734519" evidence="2">
    <location>
        <begin position="21"/>
        <end position="641"/>
    </location>
</feature>
<organism evidence="4 6">
    <name type="scientific">Anaerobacillus isosaccharinicus</name>
    <dbReference type="NCBI Taxonomy" id="1532552"/>
    <lineage>
        <taxon>Bacteria</taxon>
        <taxon>Bacillati</taxon>
        <taxon>Bacillota</taxon>
        <taxon>Bacilli</taxon>
        <taxon>Bacillales</taxon>
        <taxon>Bacillaceae</taxon>
        <taxon>Anaerobacillus</taxon>
    </lineage>
</organism>
<dbReference type="InterPro" id="IPR001119">
    <property type="entry name" value="SLH_dom"/>
</dbReference>
<feature type="domain" description="SLH" evidence="3">
    <location>
        <begin position="118"/>
        <end position="179"/>
    </location>
</feature>
<evidence type="ECO:0000313" key="5">
    <source>
        <dbReference type="EMBL" id="QOY37127.1"/>
    </source>
</evidence>
<dbReference type="Gene3D" id="3.90.780.10">
    <property type="entry name" value="5'-Nucleotidase, C-terminal domain"/>
    <property type="match status" value="1"/>
</dbReference>
<dbReference type="Proteomes" id="UP000180175">
    <property type="component" value="Chromosome"/>
</dbReference>
<gene>
    <name evidence="5" type="ORF">AWH56_005655</name>
    <name evidence="4" type="ORF">AWH56_20800</name>
</gene>
<evidence type="ECO:0000256" key="2">
    <source>
        <dbReference type="RuleBase" id="RU362119"/>
    </source>
</evidence>
<keyword evidence="2" id="KW-0547">Nucleotide-binding</keyword>
<dbReference type="InterPro" id="IPR004843">
    <property type="entry name" value="Calcineurin-like_PHP"/>
</dbReference>
<evidence type="ECO:0000313" key="4">
    <source>
        <dbReference type="EMBL" id="OIJ07244.1"/>
    </source>
</evidence>
<dbReference type="Gene3D" id="3.60.21.10">
    <property type="match status" value="1"/>
</dbReference>
<dbReference type="GO" id="GO:0016787">
    <property type="term" value="F:hydrolase activity"/>
    <property type="evidence" value="ECO:0007669"/>
    <property type="project" value="UniProtKB-KW"/>
</dbReference>
<dbReference type="CDD" id="cd00845">
    <property type="entry name" value="MPP_UshA_N_like"/>
    <property type="match status" value="1"/>
</dbReference>
<sequence>MKKRLSLLLVILISLSTIFASTPMAEANNSYEVTRGEFIAELINTIGIDIMPYVESDSGFGDVSAELAPYVKVASNLGITNGIREGYFGANEKVTREQAYVFLIRALNLAKSYDDNILKSFQDADKVWAKQELTAAINLELLKGFEDKTLRPKQGLTTSQMTTILQRYHNNFERFSIVHSNDLHGRILYGERNGELGFAKIATIVDRVKEQYPNTFVLDMGDTFHGTNYVNFSEGTSAVEAMNLIGYDAMVAGNHDFNFGYERLLELQDLTDFPILSANVVVDADGELLLYSHLIVEEFGKKFALVGLTAVDTIVKTHPKNIEGLAFIDEVETMEFYLEALKDEVDHIVVLSHSGYDVDLDISNSVKGIDLILGGHSHTTIEKPELVNGTFITQAYEHGKALGITHMLFFKNELVGVHGHLERDHANLAERADVKNVIDQYKNAVDEVLSEVIGSVNVKLGGDRELVRTQETNLGNLVTDAMRELTGADIALTNGGGIRADIDSGEVTMNQVVAAFPFLNFVIAIELTGQDILNSLEHSVRSYPEQNGGFLHVSGLTFEFDPSKEVGKRVANVLVNGKSIDPAKKYSVATNDFLASGGDGYSWFTNGDLIVDTGELINEVVINFIQSGKTIPAVEGRIVKK</sequence>
<dbReference type="RefSeq" id="WP_071318853.1">
    <property type="nucleotide sequence ID" value="NZ_CP063356.2"/>
</dbReference>
<dbReference type="InterPro" id="IPR008334">
    <property type="entry name" value="5'-Nucleotdase_C"/>
</dbReference>
<protein>
    <submittedName>
        <fullName evidence="5">5'-nucleotidase C-terminal domain-containing protein</fullName>
    </submittedName>
    <submittedName>
        <fullName evidence="4">UDP-sugar hydrolase</fullName>
    </submittedName>
</protein>
<dbReference type="InterPro" id="IPR036907">
    <property type="entry name" value="5'-Nucleotdase_C_sf"/>
</dbReference>
<dbReference type="SUPFAM" id="SSF56300">
    <property type="entry name" value="Metallo-dependent phosphatases"/>
    <property type="match status" value="1"/>
</dbReference>
<dbReference type="OrthoDB" id="9801679at2"/>
<dbReference type="SUPFAM" id="SSF55816">
    <property type="entry name" value="5'-nucleotidase (syn. UDP-sugar hydrolase), C-terminal domain"/>
    <property type="match status" value="1"/>
</dbReference>
<dbReference type="InterPro" id="IPR006179">
    <property type="entry name" value="5_nucleotidase/apyrase"/>
</dbReference>
<comment type="similarity">
    <text evidence="2">Belongs to the 5'-nucleotidase family.</text>
</comment>
<dbReference type="Pfam" id="PF02872">
    <property type="entry name" value="5_nucleotid_C"/>
    <property type="match status" value="1"/>
</dbReference>
<evidence type="ECO:0000256" key="1">
    <source>
        <dbReference type="ARBA" id="ARBA00022729"/>
    </source>
</evidence>
<dbReference type="PROSITE" id="PS51272">
    <property type="entry name" value="SLH"/>
    <property type="match status" value="2"/>
</dbReference>
<dbReference type="GO" id="GO:0009166">
    <property type="term" value="P:nucleotide catabolic process"/>
    <property type="evidence" value="ECO:0007669"/>
    <property type="project" value="InterPro"/>
</dbReference>
<dbReference type="Pfam" id="PF00395">
    <property type="entry name" value="SLH"/>
    <property type="match status" value="2"/>
</dbReference>
<reference evidence="5" key="4">
    <citation type="submission" date="2020-10" db="EMBL/GenBank/DDBJ databases">
        <authorList>
            <person name="Bassil N.M."/>
            <person name="Lloyd J.R."/>
        </authorList>
    </citation>
    <scope>NUCLEOTIDE SEQUENCE</scope>
    <source>
        <strain evidence="5">NB2006</strain>
    </source>
</reference>
<accession>A0A1S2L4J6</accession>
<reference evidence="5 6" key="3">
    <citation type="journal article" date="2019" name="Int. J. Syst. Evol. Microbiol.">
        <title>Anaerobacillus isosaccharinicus sp. nov., an alkaliphilic bacterium which degrades isosaccharinic acid.</title>
        <authorList>
            <person name="Bassil N.M."/>
            <person name="Lloyd J.R."/>
        </authorList>
    </citation>
    <scope>NUCLEOTIDE SEQUENCE [LARGE SCALE GENOMIC DNA]</scope>
    <source>
        <strain evidence="5 6">NB2006</strain>
    </source>
</reference>
<dbReference type="EMBL" id="CP063356">
    <property type="protein sequence ID" value="QOY37127.1"/>
    <property type="molecule type" value="Genomic_DNA"/>
</dbReference>
<evidence type="ECO:0000259" key="3">
    <source>
        <dbReference type="PROSITE" id="PS51272"/>
    </source>
</evidence>
<keyword evidence="6" id="KW-1185">Reference proteome</keyword>
<evidence type="ECO:0000313" key="6">
    <source>
        <dbReference type="Proteomes" id="UP000180175"/>
    </source>
</evidence>
<dbReference type="PANTHER" id="PTHR11575">
    <property type="entry name" value="5'-NUCLEOTIDASE-RELATED"/>
    <property type="match status" value="1"/>
</dbReference>
<dbReference type="AlphaFoldDB" id="A0A1S2L4J6"/>
<dbReference type="InterPro" id="IPR029052">
    <property type="entry name" value="Metallo-depent_PP-like"/>
</dbReference>
<dbReference type="Pfam" id="PF00149">
    <property type="entry name" value="Metallophos"/>
    <property type="match status" value="1"/>
</dbReference>
<proteinExistence type="inferred from homology"/>